<sequence length="71" mass="7239">MYLSYCEGVSVFVPSSASSTSSSVNAHHLHGGSSASSSVLICSAGGAGADVRRARALPILHMVLFYLGSHS</sequence>
<dbReference type="Proteomes" id="UP001620626">
    <property type="component" value="Unassembled WGS sequence"/>
</dbReference>
<feature type="region of interest" description="Disordered" evidence="1">
    <location>
        <begin position="15"/>
        <end position="34"/>
    </location>
</feature>
<reference evidence="2 3" key="1">
    <citation type="submission" date="2024-10" db="EMBL/GenBank/DDBJ databases">
        <authorList>
            <person name="Kim D."/>
        </authorList>
    </citation>
    <scope>NUCLEOTIDE SEQUENCE [LARGE SCALE GENOMIC DNA]</scope>
    <source>
        <strain evidence="2">BH-2024</strain>
    </source>
</reference>
<gene>
    <name evidence="2" type="ORF">niasHT_035072</name>
</gene>
<dbReference type="AlphaFoldDB" id="A0ABD2IED4"/>
<comment type="caution">
    <text evidence="2">The sequence shown here is derived from an EMBL/GenBank/DDBJ whole genome shotgun (WGS) entry which is preliminary data.</text>
</comment>
<protein>
    <submittedName>
        <fullName evidence="2">Uncharacterized protein</fullName>
    </submittedName>
</protein>
<evidence type="ECO:0000313" key="2">
    <source>
        <dbReference type="EMBL" id="KAL3078589.1"/>
    </source>
</evidence>
<evidence type="ECO:0000256" key="1">
    <source>
        <dbReference type="SAM" id="MobiDB-lite"/>
    </source>
</evidence>
<dbReference type="EMBL" id="JBICBT010001201">
    <property type="protein sequence ID" value="KAL3078589.1"/>
    <property type="molecule type" value="Genomic_DNA"/>
</dbReference>
<keyword evidence="3" id="KW-1185">Reference proteome</keyword>
<accession>A0ABD2IED4</accession>
<name>A0ABD2IED4_9BILA</name>
<proteinExistence type="predicted"/>
<organism evidence="2 3">
    <name type="scientific">Heterodera trifolii</name>
    <dbReference type="NCBI Taxonomy" id="157864"/>
    <lineage>
        <taxon>Eukaryota</taxon>
        <taxon>Metazoa</taxon>
        <taxon>Ecdysozoa</taxon>
        <taxon>Nematoda</taxon>
        <taxon>Chromadorea</taxon>
        <taxon>Rhabditida</taxon>
        <taxon>Tylenchina</taxon>
        <taxon>Tylenchomorpha</taxon>
        <taxon>Tylenchoidea</taxon>
        <taxon>Heteroderidae</taxon>
        <taxon>Heteroderinae</taxon>
        <taxon>Heterodera</taxon>
    </lineage>
</organism>
<evidence type="ECO:0000313" key="3">
    <source>
        <dbReference type="Proteomes" id="UP001620626"/>
    </source>
</evidence>